<dbReference type="Proteomes" id="UP000288587">
    <property type="component" value="Unassembled WGS sequence"/>
</dbReference>
<comment type="caution">
    <text evidence="2">The sequence shown here is derived from an EMBL/GenBank/DDBJ whole genome shotgun (WGS) entry which is preliminary data.</text>
</comment>
<dbReference type="PANTHER" id="PTHR13939:SF0">
    <property type="entry name" value="NMN AMIDOHYDROLASE-LIKE PROTEIN YFAY"/>
    <property type="match status" value="1"/>
</dbReference>
<dbReference type="RefSeq" id="WP_127681554.1">
    <property type="nucleotide sequence ID" value="NZ_SACM01000001.1"/>
</dbReference>
<dbReference type="InterPro" id="IPR001453">
    <property type="entry name" value="MoaB/Mog_dom"/>
</dbReference>
<dbReference type="AlphaFoldDB" id="A0A3S2UKQ3"/>
<accession>A0A3S2UKQ3</accession>
<dbReference type="Gene3D" id="3.40.980.10">
    <property type="entry name" value="MoaB/Mog-like domain"/>
    <property type="match status" value="1"/>
</dbReference>
<reference evidence="2 3" key="1">
    <citation type="submission" date="2019-01" db="EMBL/GenBank/DDBJ databases">
        <authorList>
            <person name="Chen W.-M."/>
        </authorList>
    </citation>
    <scope>NUCLEOTIDE SEQUENCE [LARGE SCALE GENOMIC DNA]</scope>
    <source>
        <strain evidence="2 3">CCP-18</strain>
    </source>
</reference>
<gene>
    <name evidence="2" type="ORF">EOD73_05355</name>
</gene>
<keyword evidence="3" id="KW-1185">Reference proteome</keyword>
<feature type="domain" description="MoaB/Mog" evidence="1">
    <location>
        <begin position="4"/>
        <end position="178"/>
    </location>
</feature>
<evidence type="ECO:0000259" key="1">
    <source>
        <dbReference type="SMART" id="SM00852"/>
    </source>
</evidence>
<dbReference type="PANTHER" id="PTHR13939">
    <property type="entry name" value="NICOTINAMIDE-NUCLEOTIDE AMIDOHYDROLASE PNCC"/>
    <property type="match status" value="1"/>
</dbReference>
<organism evidence="2 3">
    <name type="scientific">Inhella crocodyli</name>
    <dbReference type="NCBI Taxonomy" id="2499851"/>
    <lineage>
        <taxon>Bacteria</taxon>
        <taxon>Pseudomonadati</taxon>
        <taxon>Pseudomonadota</taxon>
        <taxon>Betaproteobacteria</taxon>
        <taxon>Burkholderiales</taxon>
        <taxon>Sphaerotilaceae</taxon>
        <taxon>Inhella</taxon>
    </lineage>
</organism>
<dbReference type="SUPFAM" id="SSF53218">
    <property type="entry name" value="Molybdenum cofactor biosynthesis proteins"/>
    <property type="match status" value="1"/>
</dbReference>
<dbReference type="Pfam" id="PF00994">
    <property type="entry name" value="MoCF_biosynth"/>
    <property type="match status" value="1"/>
</dbReference>
<dbReference type="InterPro" id="IPR050101">
    <property type="entry name" value="CinA"/>
</dbReference>
<evidence type="ECO:0000313" key="2">
    <source>
        <dbReference type="EMBL" id="RVT88409.1"/>
    </source>
</evidence>
<dbReference type="CDD" id="cd00885">
    <property type="entry name" value="cinA"/>
    <property type="match status" value="1"/>
</dbReference>
<protein>
    <submittedName>
        <fullName evidence="2">Competence/damage-inducible protein A</fullName>
    </submittedName>
</protein>
<proteinExistence type="predicted"/>
<dbReference type="InterPro" id="IPR036425">
    <property type="entry name" value="MoaB/Mog-like_dom_sf"/>
</dbReference>
<name>A0A3S2UKQ3_9BURK</name>
<dbReference type="OrthoDB" id="9801454at2"/>
<sequence>MPFGLIVFGDELLSGKRQDAHAPKLIELLAERGEELAWARYVRDDRAAQASALRQAWASGDVVFACGGIGATPDDHTRQAAALAAGVPLQAHAEAQALIWQRAREMAVDKGLPPPAPEQPDMLRRLEMGVLPAGARLIPNPYNRIAGFSLGRVHFVPGFPVMAHPMMAWVLETEYGLRPRPMAVRERSVVLQGAFEAQLSPLMEAIEASFVGIKVFSLPSEDHPTWGKCVELGVKAGADDAQRQAALAALRTGLHQLGAVIRTELVR</sequence>
<dbReference type="SMART" id="SM00852">
    <property type="entry name" value="MoCF_biosynth"/>
    <property type="match status" value="1"/>
</dbReference>
<evidence type="ECO:0000313" key="3">
    <source>
        <dbReference type="Proteomes" id="UP000288587"/>
    </source>
</evidence>
<dbReference type="EMBL" id="SACM01000001">
    <property type="protein sequence ID" value="RVT88409.1"/>
    <property type="molecule type" value="Genomic_DNA"/>
</dbReference>